<feature type="transmembrane region" description="Helical" evidence="1">
    <location>
        <begin position="230"/>
        <end position="245"/>
    </location>
</feature>
<organism evidence="2 3">
    <name type="scientific">Brevibacillus gelatini</name>
    <dbReference type="NCBI Taxonomy" id="1655277"/>
    <lineage>
        <taxon>Bacteria</taxon>
        <taxon>Bacillati</taxon>
        <taxon>Bacillota</taxon>
        <taxon>Bacilli</taxon>
        <taxon>Bacillales</taxon>
        <taxon>Paenibacillaceae</taxon>
        <taxon>Brevibacillus</taxon>
    </lineage>
</organism>
<protein>
    <recommendedName>
        <fullName evidence="4">Type II secretion system protein GspF domain-containing protein</fullName>
    </recommendedName>
</protein>
<dbReference type="RefSeq" id="WP_122905028.1">
    <property type="nucleotide sequence ID" value="NZ_RHHS01000028.1"/>
</dbReference>
<dbReference type="EMBL" id="RHHS01000028">
    <property type="protein sequence ID" value="RNB56565.1"/>
    <property type="molecule type" value="Genomic_DNA"/>
</dbReference>
<sequence>MSMAILLAVGATLFCFLLLLWFESGKRETIKWIELHKPTKRERNSFFAEGERLGVSVQKQVIWWGLAFGIGVGLSFLFLNPFIPILVLVANYFSIKMFYLNKERHIRDLAKEQLGPALQNLGAAFRIQKNWKRALETTIPGLDEPLKSEFMRVYQLHSSDVLIGEALQEMMERLKVPEMNLFVKMAEISQSVGDSAAEGVLVAGAFFQTKRLARMELANAMLSAVRENRWLSYLFIAAVAFFRFFQPEIFAVYTNSLVGQCLLTVYLGIALFVPVVSYFIIRKEV</sequence>
<accession>A0A3M8B138</accession>
<proteinExistence type="predicted"/>
<name>A0A3M8B138_9BACL</name>
<keyword evidence="1" id="KW-0812">Transmembrane</keyword>
<keyword evidence="1" id="KW-0472">Membrane</keyword>
<keyword evidence="3" id="KW-1185">Reference proteome</keyword>
<comment type="caution">
    <text evidence="2">The sequence shown here is derived from an EMBL/GenBank/DDBJ whole genome shotgun (WGS) entry which is preliminary data.</text>
</comment>
<evidence type="ECO:0008006" key="4">
    <source>
        <dbReference type="Google" id="ProtNLM"/>
    </source>
</evidence>
<keyword evidence="1" id="KW-1133">Transmembrane helix</keyword>
<reference evidence="2 3" key="1">
    <citation type="submission" date="2018-10" db="EMBL/GenBank/DDBJ databases">
        <title>Phylogenomics of Brevibacillus.</title>
        <authorList>
            <person name="Dunlap C."/>
        </authorList>
    </citation>
    <scope>NUCLEOTIDE SEQUENCE [LARGE SCALE GENOMIC DNA]</scope>
    <source>
        <strain evidence="2 3">DSM 100115</strain>
    </source>
</reference>
<evidence type="ECO:0000256" key="1">
    <source>
        <dbReference type="SAM" id="Phobius"/>
    </source>
</evidence>
<dbReference type="AlphaFoldDB" id="A0A3M8B138"/>
<feature type="transmembrane region" description="Helical" evidence="1">
    <location>
        <begin position="257"/>
        <end position="281"/>
    </location>
</feature>
<evidence type="ECO:0000313" key="3">
    <source>
        <dbReference type="Proteomes" id="UP000268829"/>
    </source>
</evidence>
<gene>
    <name evidence="2" type="ORF">EDM57_12215</name>
</gene>
<dbReference type="Proteomes" id="UP000268829">
    <property type="component" value="Unassembled WGS sequence"/>
</dbReference>
<dbReference type="OrthoDB" id="2467317at2"/>
<evidence type="ECO:0000313" key="2">
    <source>
        <dbReference type="EMBL" id="RNB56565.1"/>
    </source>
</evidence>
<feature type="transmembrane region" description="Helical" evidence="1">
    <location>
        <begin position="61"/>
        <end position="94"/>
    </location>
</feature>